<feature type="region of interest" description="Disordered" evidence="1">
    <location>
        <begin position="396"/>
        <end position="415"/>
    </location>
</feature>
<accession>A0A6A5S4B0</accession>
<evidence type="ECO:0000313" key="2">
    <source>
        <dbReference type="EMBL" id="KAF1934753.1"/>
    </source>
</evidence>
<feature type="region of interest" description="Disordered" evidence="1">
    <location>
        <begin position="221"/>
        <end position="241"/>
    </location>
</feature>
<organism evidence="2 3">
    <name type="scientific">Clathrospora elynae</name>
    <dbReference type="NCBI Taxonomy" id="706981"/>
    <lineage>
        <taxon>Eukaryota</taxon>
        <taxon>Fungi</taxon>
        <taxon>Dikarya</taxon>
        <taxon>Ascomycota</taxon>
        <taxon>Pezizomycotina</taxon>
        <taxon>Dothideomycetes</taxon>
        <taxon>Pleosporomycetidae</taxon>
        <taxon>Pleosporales</taxon>
        <taxon>Diademaceae</taxon>
        <taxon>Clathrospora</taxon>
    </lineage>
</organism>
<reference evidence="2" key="1">
    <citation type="journal article" date="2020" name="Stud. Mycol.">
        <title>101 Dothideomycetes genomes: a test case for predicting lifestyles and emergence of pathogens.</title>
        <authorList>
            <person name="Haridas S."/>
            <person name="Albert R."/>
            <person name="Binder M."/>
            <person name="Bloem J."/>
            <person name="Labutti K."/>
            <person name="Salamov A."/>
            <person name="Andreopoulos B."/>
            <person name="Baker S."/>
            <person name="Barry K."/>
            <person name="Bills G."/>
            <person name="Bluhm B."/>
            <person name="Cannon C."/>
            <person name="Castanera R."/>
            <person name="Culley D."/>
            <person name="Daum C."/>
            <person name="Ezra D."/>
            <person name="Gonzalez J."/>
            <person name="Henrissat B."/>
            <person name="Kuo A."/>
            <person name="Liang C."/>
            <person name="Lipzen A."/>
            <person name="Lutzoni F."/>
            <person name="Magnuson J."/>
            <person name="Mondo S."/>
            <person name="Nolan M."/>
            <person name="Ohm R."/>
            <person name="Pangilinan J."/>
            <person name="Park H.-J."/>
            <person name="Ramirez L."/>
            <person name="Alfaro M."/>
            <person name="Sun H."/>
            <person name="Tritt A."/>
            <person name="Yoshinaga Y."/>
            <person name="Zwiers L.-H."/>
            <person name="Turgeon B."/>
            <person name="Goodwin S."/>
            <person name="Spatafora J."/>
            <person name="Crous P."/>
            <person name="Grigoriev I."/>
        </authorList>
    </citation>
    <scope>NUCLEOTIDE SEQUENCE</scope>
    <source>
        <strain evidence="2">CBS 161.51</strain>
    </source>
</reference>
<protein>
    <submittedName>
        <fullName evidence="2">Uncharacterized protein</fullName>
    </submittedName>
</protein>
<sequence>MAAFAGQQPLAPERIPTDTIIPLHSRDDTEQNRKISVEFTMRFDSVLDAEKLAAALWKLLEKPGWKKLGARLRMKENGKLEYHVPASYSKERPPINFTQTKYDMPFSEHQIGALFPDVKDGGDVQTFDVLDSLHVLTQTENSTVVLADWIYTDKAQLGLHVVNFQDATLVTITWLHTLLDAMGRQALLKAWTAVLEGRGGDVPEFWGYDFDPLEKLGALQESEAKAEDHSIGPDSLEREKESPIQTITATQPQRGDGRMIYIPASYMSRLRTSALHDLSTLDPADLTLSFSNTLPPTPFLSDGDILCAWLTRHIATSHPYFSATRPVVLVNVLGMRDVLTTSTDHYDALIPKGVAYIGNATSGIASSFGAGQFLDMPLGHVAARLRKDLVAQGTREAVETSQRAPFHPGRETKKEGDVDTAPAVFVFTNWAKANFFETDFSAVIVGEDVRDEGEGREGVEKGARGKPSYIHVYGTDQRGFHENGMGNVAGKDAKGNYWMGAVMSKEFVGAFDKAVKDGQ</sequence>
<dbReference type="EMBL" id="ML976383">
    <property type="protein sequence ID" value="KAF1934753.1"/>
    <property type="molecule type" value="Genomic_DNA"/>
</dbReference>
<dbReference type="OrthoDB" id="21502at2759"/>
<keyword evidence="3" id="KW-1185">Reference proteome</keyword>
<evidence type="ECO:0000313" key="3">
    <source>
        <dbReference type="Proteomes" id="UP000800038"/>
    </source>
</evidence>
<gene>
    <name evidence="2" type="ORF">EJ02DRAFT_439675</name>
</gene>
<dbReference type="Gene3D" id="3.30.559.10">
    <property type="entry name" value="Chloramphenicol acetyltransferase-like domain"/>
    <property type="match status" value="2"/>
</dbReference>
<dbReference type="AlphaFoldDB" id="A0A6A5S4B0"/>
<dbReference type="InterPro" id="IPR023213">
    <property type="entry name" value="CAT-like_dom_sf"/>
</dbReference>
<evidence type="ECO:0000256" key="1">
    <source>
        <dbReference type="SAM" id="MobiDB-lite"/>
    </source>
</evidence>
<dbReference type="Proteomes" id="UP000800038">
    <property type="component" value="Unassembled WGS sequence"/>
</dbReference>
<feature type="compositionally biased region" description="Basic and acidic residues" evidence="1">
    <location>
        <begin position="222"/>
        <end position="241"/>
    </location>
</feature>
<name>A0A6A5S4B0_9PLEO</name>
<proteinExistence type="predicted"/>